<reference evidence="2 3" key="2">
    <citation type="submission" date="2007-04" db="EMBL/GenBank/DDBJ databases">
        <title>Draft genome sequence of Ruminococcus obeum (ATCC 29174).</title>
        <authorList>
            <person name="Sudarsanam P."/>
            <person name="Ley R."/>
            <person name="Guruge J."/>
            <person name="Turnbaugh P.J."/>
            <person name="Mahowald M."/>
            <person name="Liep D."/>
            <person name="Gordon J."/>
        </authorList>
    </citation>
    <scope>NUCLEOTIDE SEQUENCE [LARGE SCALE GENOMIC DNA]</scope>
    <source>
        <strain evidence="2 3">ATCC 29174</strain>
    </source>
</reference>
<evidence type="ECO:0000259" key="1">
    <source>
        <dbReference type="Pfam" id="PF18984"/>
    </source>
</evidence>
<evidence type="ECO:0000313" key="2">
    <source>
        <dbReference type="EMBL" id="EDM86312.1"/>
    </source>
</evidence>
<dbReference type="Proteomes" id="UP000006002">
    <property type="component" value="Unassembled WGS sequence"/>
</dbReference>
<dbReference type="EMBL" id="AAVO02000016">
    <property type="protein sequence ID" value="EDM86312.1"/>
    <property type="molecule type" value="Genomic_DNA"/>
</dbReference>
<dbReference type="Pfam" id="PF18984">
    <property type="entry name" value="DUF5717_N"/>
    <property type="match status" value="1"/>
</dbReference>
<organism evidence="2 3">
    <name type="scientific">Blautia obeum ATCC 29174</name>
    <dbReference type="NCBI Taxonomy" id="411459"/>
    <lineage>
        <taxon>Bacteria</taxon>
        <taxon>Bacillati</taxon>
        <taxon>Bacillota</taxon>
        <taxon>Clostridia</taxon>
        <taxon>Lachnospirales</taxon>
        <taxon>Lachnospiraceae</taxon>
        <taxon>Blautia</taxon>
    </lineage>
</organism>
<name>A5ZVS1_9FIRM</name>
<accession>A5ZVS1</accession>
<reference evidence="2 3" key="1">
    <citation type="submission" date="2007-03" db="EMBL/GenBank/DDBJ databases">
        <authorList>
            <person name="Fulton L."/>
            <person name="Clifton S."/>
            <person name="Fulton B."/>
            <person name="Xu J."/>
            <person name="Minx P."/>
            <person name="Pepin K.H."/>
            <person name="Johnson M."/>
            <person name="Thiruvilangam P."/>
            <person name="Bhonagiri V."/>
            <person name="Nash W.E."/>
            <person name="Mardis E.R."/>
            <person name="Wilson R.K."/>
        </authorList>
    </citation>
    <scope>NUCLEOTIDE SEQUENCE [LARGE SCALE GENOMIC DNA]</scope>
    <source>
        <strain evidence="2 3">ATCC 29174</strain>
    </source>
</reference>
<dbReference type="HOGENOM" id="CLU_631163_0_0_9"/>
<gene>
    <name evidence="2" type="ORF">RUMOBE_03114</name>
</gene>
<protein>
    <recommendedName>
        <fullName evidence="1">DUF5717 domain-containing protein</fullName>
    </recommendedName>
</protein>
<proteinExistence type="predicted"/>
<dbReference type="InterPro" id="IPR043775">
    <property type="entry name" value="DUF5717_N"/>
</dbReference>
<dbReference type="eggNOG" id="ENOG502Z86R">
    <property type="taxonomic scope" value="Bacteria"/>
</dbReference>
<feature type="domain" description="DUF5717" evidence="1">
    <location>
        <begin position="1"/>
        <end position="420"/>
    </location>
</feature>
<dbReference type="AlphaFoldDB" id="A5ZVS1"/>
<sequence length="434" mass="50916">MQAGDICRGWLCVTSSIGEYKLPFAIEAIKEEIISSVGKVDDMQTFCEIARKDFREAYHLFTEKDFCMMFRKADKKQKALYAGLSGQPVTYQHLEEFLISLKEKDSVSVSLKTTAAEFYNVEEDMQESFEIHRSGWGHLRLEIETKGEFLEPERHVITDEDFIGSSVQINYLVHADQLKRENHIGEIIVRSPYQELTYHVLASRGARIHIDVHREEKRHKLALVKDYLEYQENRINFQTWKENAGFELNQLREAGCEYPEYQFLEAYMAHLDGKDDVAKKILKNFHGKEFTREELETAGTYLYLCTVTGLYKDRGQAVWKLQNFFRQKEDSFQLLWLLLQLDSTYRTTPSKVLFMMEELYEKGCTSPLLYIEAWKMISEDVSLLHRLTPFWMQVFCYAGKHDLLTEELVMRMAYLSGYRKKILWKSVSGACSRI</sequence>
<comment type="caution">
    <text evidence="2">The sequence shown here is derived from an EMBL/GenBank/DDBJ whole genome shotgun (WGS) entry which is preliminary data.</text>
</comment>
<evidence type="ECO:0000313" key="3">
    <source>
        <dbReference type="Proteomes" id="UP000006002"/>
    </source>
</evidence>